<reference evidence="2" key="1">
    <citation type="submission" date="2018-02" db="EMBL/GenBank/DDBJ databases">
        <title>Rhizophora mucronata_Transcriptome.</title>
        <authorList>
            <person name="Meera S.P."/>
            <person name="Sreeshan A."/>
            <person name="Augustine A."/>
        </authorList>
    </citation>
    <scope>NUCLEOTIDE SEQUENCE</scope>
    <source>
        <tissue evidence="2">Leaf</tissue>
    </source>
</reference>
<keyword evidence="1" id="KW-1133">Transmembrane helix</keyword>
<feature type="transmembrane region" description="Helical" evidence="1">
    <location>
        <begin position="40"/>
        <end position="60"/>
    </location>
</feature>
<organism evidence="2">
    <name type="scientific">Rhizophora mucronata</name>
    <name type="common">Asiatic mangrove</name>
    <dbReference type="NCBI Taxonomy" id="61149"/>
    <lineage>
        <taxon>Eukaryota</taxon>
        <taxon>Viridiplantae</taxon>
        <taxon>Streptophyta</taxon>
        <taxon>Embryophyta</taxon>
        <taxon>Tracheophyta</taxon>
        <taxon>Spermatophyta</taxon>
        <taxon>Magnoliopsida</taxon>
        <taxon>eudicotyledons</taxon>
        <taxon>Gunneridae</taxon>
        <taxon>Pentapetalae</taxon>
        <taxon>rosids</taxon>
        <taxon>fabids</taxon>
        <taxon>Malpighiales</taxon>
        <taxon>Rhizophoraceae</taxon>
        <taxon>Rhizophora</taxon>
    </lineage>
</organism>
<protein>
    <submittedName>
        <fullName evidence="2">Uncharacterized protein</fullName>
    </submittedName>
</protein>
<evidence type="ECO:0000313" key="2">
    <source>
        <dbReference type="EMBL" id="MBX01890.1"/>
    </source>
</evidence>
<name>A0A2P2K809_RHIMU</name>
<dbReference type="EMBL" id="GGEC01021406">
    <property type="protein sequence ID" value="MBX01890.1"/>
    <property type="molecule type" value="Transcribed_RNA"/>
</dbReference>
<keyword evidence="1" id="KW-0812">Transmembrane</keyword>
<keyword evidence="1" id="KW-0472">Membrane</keyword>
<evidence type="ECO:0000256" key="1">
    <source>
        <dbReference type="SAM" id="Phobius"/>
    </source>
</evidence>
<proteinExistence type="predicted"/>
<sequence length="83" mass="9018">MSLIPVNAFLTYHIYNNFSMLVVKVLLGTAPIIASFFSPFLKIITVGMLLIPYLVAVEGLSSVLSLQHLSFPAYCFASSSTMG</sequence>
<accession>A0A2P2K809</accession>
<dbReference type="AlphaFoldDB" id="A0A2P2K809"/>
<feature type="transmembrane region" description="Helical" evidence="1">
    <location>
        <begin position="12"/>
        <end position="34"/>
    </location>
</feature>